<dbReference type="InterPro" id="IPR000999">
    <property type="entry name" value="RNase_III_dom"/>
</dbReference>
<dbReference type="Proteomes" id="UP000246121">
    <property type="component" value="Unassembled WGS sequence"/>
</dbReference>
<dbReference type="SUPFAM" id="SSF69065">
    <property type="entry name" value="RNase III domain-like"/>
    <property type="match status" value="1"/>
</dbReference>
<organism evidence="2 3">
    <name type="scientific">Trypanosoma cruzi</name>
    <dbReference type="NCBI Taxonomy" id="5693"/>
    <lineage>
        <taxon>Eukaryota</taxon>
        <taxon>Discoba</taxon>
        <taxon>Euglenozoa</taxon>
        <taxon>Kinetoplastea</taxon>
        <taxon>Metakinetoplastina</taxon>
        <taxon>Trypanosomatida</taxon>
        <taxon>Trypanosomatidae</taxon>
        <taxon>Trypanosoma</taxon>
        <taxon>Schizotrypanum</taxon>
    </lineage>
</organism>
<dbReference type="VEuPathDB" id="TriTrypDB:TcCL_ESM04351"/>
<accession>A0A2V2W2G7</accession>
<dbReference type="OrthoDB" id="67027at2759"/>
<reference evidence="2 3" key="1">
    <citation type="journal article" date="2018" name="Microb. Genom.">
        <title>Expanding an expanded genome: long-read sequencing of Trypanosoma cruzi.</title>
        <authorList>
            <person name="Berna L."/>
            <person name="Rodriguez M."/>
            <person name="Chiribao M.L."/>
            <person name="Parodi-Talice A."/>
            <person name="Pita S."/>
            <person name="Rijo G."/>
            <person name="Alvarez-Valin F."/>
            <person name="Robello C."/>
        </authorList>
    </citation>
    <scope>NUCLEOTIDE SEQUENCE [LARGE SCALE GENOMIC DNA]</scope>
    <source>
        <strain evidence="2 3">Dm28c</strain>
    </source>
</reference>
<dbReference type="Gene3D" id="1.10.1520.10">
    <property type="entry name" value="Ribonuclease III domain"/>
    <property type="match status" value="1"/>
</dbReference>
<name>A0A2V2W2G7_TRYCR</name>
<evidence type="ECO:0000313" key="2">
    <source>
        <dbReference type="EMBL" id="PWV02828.1"/>
    </source>
</evidence>
<dbReference type="GO" id="GO:0004525">
    <property type="term" value="F:ribonuclease III activity"/>
    <property type="evidence" value="ECO:0007669"/>
    <property type="project" value="InterPro"/>
</dbReference>
<protein>
    <recommendedName>
        <fullName evidence="1">RNase III domain-containing protein</fullName>
    </recommendedName>
</protein>
<proteinExistence type="predicted"/>
<dbReference type="VEuPathDB" id="TriTrypDB:C4B63_2g504"/>
<dbReference type="GO" id="GO:0006396">
    <property type="term" value="P:RNA processing"/>
    <property type="evidence" value="ECO:0007669"/>
    <property type="project" value="InterPro"/>
</dbReference>
<evidence type="ECO:0000313" key="3">
    <source>
        <dbReference type="Proteomes" id="UP000246121"/>
    </source>
</evidence>
<dbReference type="VEuPathDB" id="TriTrypDB:C3747_9g354"/>
<dbReference type="VEuPathDB" id="TriTrypDB:ECC02_007507"/>
<dbReference type="VEuPathDB" id="TriTrypDB:TcYC6_0073490"/>
<sequence length="220" mass="24811">MRRSCFLFSQIVDVVSALTEKRKYSVKLCKVLLFPSPPLRSLPFAPPPKWTSELSRRLQKQFPEIKRQHHVLYLRAFIHPSFTTSDAMNSTMNATTSIGEALLASVGECLIVNAFRDLKRDEVLLLMSFLLSDATLSSVLRYHWEMEDMVLTDASVQLFQGKTLRSTAGLMQWLSSSGKQQTPDPYCAGCVKSMIGAVYLDRGLEEAAAFIYKHVLQNIS</sequence>
<dbReference type="AlphaFoldDB" id="A0A2V2W2G7"/>
<dbReference type="VEuPathDB" id="TriTrypDB:TcBrA4_0057980"/>
<dbReference type="VEuPathDB" id="TriTrypDB:TcCLB.508357.26"/>
<dbReference type="VEuPathDB" id="TriTrypDB:TcG_06186"/>
<dbReference type="PROSITE" id="PS50142">
    <property type="entry name" value="RNASE_3_2"/>
    <property type="match status" value="1"/>
</dbReference>
<dbReference type="VEuPathDB" id="TriTrypDB:TcCLB.508355.360"/>
<feature type="domain" description="RNase III" evidence="1">
    <location>
        <begin position="51"/>
        <end position="203"/>
    </location>
</feature>
<dbReference type="VEuPathDB" id="TriTrypDB:BCY84_00259"/>
<evidence type="ECO:0000259" key="1">
    <source>
        <dbReference type="PROSITE" id="PS50142"/>
    </source>
</evidence>
<dbReference type="EMBL" id="PRFA01000002">
    <property type="protein sequence ID" value="PWV02828.1"/>
    <property type="molecule type" value="Genomic_DNA"/>
</dbReference>
<dbReference type="InterPro" id="IPR036389">
    <property type="entry name" value="RNase_III_sf"/>
</dbReference>
<comment type="caution">
    <text evidence="2">The sequence shown here is derived from an EMBL/GenBank/DDBJ whole genome shotgun (WGS) entry which is preliminary data.</text>
</comment>
<gene>
    <name evidence="2" type="ORF">C4B63_2g504</name>
</gene>